<dbReference type="Gene3D" id="3.40.50.2000">
    <property type="entry name" value="Glycogen Phosphorylase B"/>
    <property type="match status" value="1"/>
</dbReference>
<dbReference type="Proteomes" id="UP000308713">
    <property type="component" value="Unassembled WGS sequence"/>
</dbReference>
<feature type="domain" description="Spore protein YkvP/CgeB glycosyl transferase-like" evidence="1">
    <location>
        <begin position="254"/>
        <end position="374"/>
    </location>
</feature>
<dbReference type="Pfam" id="PF13524">
    <property type="entry name" value="Glyco_trans_1_2"/>
    <property type="match status" value="1"/>
</dbReference>
<reference evidence="2 3" key="1">
    <citation type="submission" date="2019-05" db="EMBL/GenBank/DDBJ databases">
        <title>Tamlana fucoidanivorans sp. nov., isolated from the surface of algae collected from Fujian province in China.</title>
        <authorList>
            <person name="Li J."/>
        </authorList>
    </citation>
    <scope>NUCLEOTIDE SEQUENCE [LARGE SCALE GENOMIC DNA]</scope>
    <source>
        <strain evidence="2 3">CW2-9</strain>
    </source>
</reference>
<dbReference type="InterPro" id="IPR055259">
    <property type="entry name" value="YkvP/CgeB_Glyco_trans-like"/>
</dbReference>
<evidence type="ECO:0000313" key="2">
    <source>
        <dbReference type="EMBL" id="TNJ43581.1"/>
    </source>
</evidence>
<keyword evidence="2" id="KW-0808">Transferase</keyword>
<evidence type="ECO:0000313" key="3">
    <source>
        <dbReference type="Proteomes" id="UP000308713"/>
    </source>
</evidence>
<protein>
    <submittedName>
        <fullName evidence="2">Glycosyltransferase</fullName>
    </submittedName>
</protein>
<proteinExistence type="predicted"/>
<sequence>MKILLLGEYSNFHNSLKQGLEQLGHHVVLAGRKDGFKSLPVDISFEPTIVPKAPFRYLRGLIYKLTNFDLAAFEIVLIFFKKKHLLKGFDYVQLINEYPIKSTPFFDRLLLKSIFKNNSNVYVSACGNDVIYLNYILNAPLSHHTLTPFVKDPKLKEHFKYSLSYLGKSHKKLHDYVVKKAKAYIPADMDYEMAYKDLSIGKPLIPFPVNIDTIKYTPLKVNGEIHIFHGINRVNFYKKGNDYFCKALEAIKVKYKDRVLITEVTSIPYRDYIKLYNECHILLDQVYAYDQGYNALEAMAQGKVVFTGVSNEFVNHYKITNTIGIHTIPDTEKIINDLSYLIEHPKEIEIISKNARAYIEQYHDYKKVAKQYLDCWQS</sequence>
<keyword evidence="3" id="KW-1185">Reference proteome</keyword>
<dbReference type="AlphaFoldDB" id="A0A5C4SKL5"/>
<name>A0A5C4SKL5_9FLAO</name>
<gene>
    <name evidence="2" type="ORF">FGF67_11755</name>
</gene>
<accession>A0A5C4SKL5</accession>
<dbReference type="EMBL" id="VDCS01000010">
    <property type="protein sequence ID" value="TNJ43581.1"/>
    <property type="molecule type" value="Genomic_DNA"/>
</dbReference>
<dbReference type="OrthoDB" id="6638088at2"/>
<dbReference type="RefSeq" id="WP_139697945.1">
    <property type="nucleotide sequence ID" value="NZ_CP074074.1"/>
</dbReference>
<comment type="caution">
    <text evidence="2">The sequence shown here is derived from an EMBL/GenBank/DDBJ whole genome shotgun (WGS) entry which is preliminary data.</text>
</comment>
<dbReference type="GO" id="GO:0016740">
    <property type="term" value="F:transferase activity"/>
    <property type="evidence" value="ECO:0007669"/>
    <property type="project" value="UniProtKB-KW"/>
</dbReference>
<evidence type="ECO:0000259" key="1">
    <source>
        <dbReference type="Pfam" id="PF13524"/>
    </source>
</evidence>
<dbReference type="SUPFAM" id="SSF53756">
    <property type="entry name" value="UDP-Glycosyltransferase/glycogen phosphorylase"/>
    <property type="match status" value="1"/>
</dbReference>
<organism evidence="2 3">
    <name type="scientific">Allotamlana fucoidanivorans</name>
    <dbReference type="NCBI Taxonomy" id="2583814"/>
    <lineage>
        <taxon>Bacteria</taxon>
        <taxon>Pseudomonadati</taxon>
        <taxon>Bacteroidota</taxon>
        <taxon>Flavobacteriia</taxon>
        <taxon>Flavobacteriales</taxon>
        <taxon>Flavobacteriaceae</taxon>
        <taxon>Allotamlana</taxon>
    </lineage>
</organism>